<dbReference type="PANTHER" id="PTHR32385:SF15">
    <property type="entry name" value="INOSITOL PHOSPHOCERAMIDE MANNOSYLTRANSFERASE 1"/>
    <property type="match status" value="1"/>
</dbReference>
<dbReference type="InterPro" id="IPR008441">
    <property type="entry name" value="AfumC-like_glycosyl_Trfase"/>
</dbReference>
<proteinExistence type="predicted"/>
<reference evidence="1 2" key="1">
    <citation type="submission" date="2021-12" db="EMBL/GenBank/DDBJ databases">
        <title>Sinirhodobacter sp. WL0062 is a bacterium isolated from seawater.</title>
        <authorList>
            <person name="Wang L."/>
            <person name="He W."/>
            <person name="Zhang D.-F."/>
        </authorList>
    </citation>
    <scope>NUCLEOTIDE SEQUENCE [LARGE SCALE GENOMIC DNA]</scope>
    <source>
        <strain evidence="1 2">WL0062</strain>
    </source>
</reference>
<dbReference type="InterPro" id="IPR051706">
    <property type="entry name" value="Glycosyltransferase_domain"/>
</dbReference>
<accession>A0ABS8Z3A8</accession>
<keyword evidence="2" id="KW-1185">Reference proteome</keyword>
<protein>
    <submittedName>
        <fullName evidence="1">Capsular polysaccharide synthesis protein</fullName>
    </submittedName>
</protein>
<dbReference type="RefSeq" id="WP_233678064.1">
    <property type="nucleotide sequence ID" value="NZ_JAJUOS010000018.1"/>
</dbReference>
<evidence type="ECO:0000313" key="2">
    <source>
        <dbReference type="Proteomes" id="UP001521181"/>
    </source>
</evidence>
<dbReference type="Proteomes" id="UP001521181">
    <property type="component" value="Unassembled WGS sequence"/>
</dbReference>
<organism evidence="1 2">
    <name type="scientific">Rhodobacter flavimaris</name>
    <dbReference type="NCBI Taxonomy" id="2907145"/>
    <lineage>
        <taxon>Bacteria</taxon>
        <taxon>Pseudomonadati</taxon>
        <taxon>Pseudomonadota</taxon>
        <taxon>Alphaproteobacteria</taxon>
        <taxon>Rhodobacterales</taxon>
        <taxon>Rhodobacter group</taxon>
        <taxon>Rhodobacter</taxon>
    </lineage>
</organism>
<dbReference type="Pfam" id="PF05704">
    <property type="entry name" value="Caps_synth"/>
    <property type="match status" value="1"/>
</dbReference>
<evidence type="ECO:0000313" key="1">
    <source>
        <dbReference type="EMBL" id="MCE5975146.1"/>
    </source>
</evidence>
<dbReference type="SUPFAM" id="SSF53448">
    <property type="entry name" value="Nucleotide-diphospho-sugar transferases"/>
    <property type="match status" value="1"/>
</dbReference>
<dbReference type="InterPro" id="IPR029044">
    <property type="entry name" value="Nucleotide-diphossugar_trans"/>
</dbReference>
<dbReference type="PANTHER" id="PTHR32385">
    <property type="entry name" value="MANNOSYL PHOSPHORYLINOSITOL CERAMIDE SYNTHASE"/>
    <property type="match status" value="1"/>
</dbReference>
<gene>
    <name evidence="1" type="ORF">LZA78_16865</name>
</gene>
<name>A0ABS8Z3A8_9RHOB</name>
<dbReference type="EMBL" id="JAJUOS010000018">
    <property type="protein sequence ID" value="MCE5975146.1"/>
    <property type="molecule type" value="Genomic_DNA"/>
</dbReference>
<comment type="caution">
    <text evidence="1">The sequence shown here is derived from an EMBL/GenBank/DDBJ whole genome shotgun (WGS) entry which is preliminary data.</text>
</comment>
<dbReference type="Gene3D" id="3.90.550.20">
    <property type="match status" value="1"/>
</dbReference>
<sequence>MDKSATSPIPRNIWILWLQGFEQAPPLVQTCVTTWRELNSDWNLHLLTQETLPDYLDADFVEDLFSAQLPNSKIANIARLALINRHGGVWADADVYCVKPLDEWVDQAAASGFFAFRFEEADAWLRDKNVPLINRCLARTDDRVMANWFLAGHPNNFIAGEYAPRHLAFLKLALSARKKSLGFLRNSVISLMKRNAFLASMMGSEAFVTRVGRYPYFVFHYHFANLLRQDDQFRVAWEKVEPRSAPAALVFSKLLGRPVDAAFKAAIHGEGDSPVYKFHWRRTKALHQGTETRFDWLQERAKSSRS</sequence>